<sequence>MTDLDRLADGKYLLVTTFRKDGRAVPTPVWVVRDGERLLVWTVADSGKVKRIRNNPRVEVAECDFKGNPTGEAVPATARLLDAEGAERARKLIRRKYGISGTLVVLGSRLRRGAHGTVGIEITV</sequence>
<protein>
    <submittedName>
        <fullName evidence="3">PPOX class F420-dependent oxidoreductase</fullName>
    </submittedName>
</protein>
<name>A0ABW2TSJ5_9PSEU</name>
<dbReference type="InterPro" id="IPR052019">
    <property type="entry name" value="F420H2_bilvrd_red/Heme_oxyg"/>
</dbReference>
<dbReference type="Gene3D" id="2.30.110.10">
    <property type="entry name" value="Electron Transport, Fmn-binding Protein, Chain A"/>
    <property type="match status" value="1"/>
</dbReference>
<proteinExistence type="predicted"/>
<dbReference type="InterPro" id="IPR019965">
    <property type="entry name" value="PPOX_F420-dep_Rv2061_put"/>
</dbReference>
<organism evidence="3 4">
    <name type="scientific">Actinokineospora soli</name>
    <dbReference type="NCBI Taxonomy" id="1048753"/>
    <lineage>
        <taxon>Bacteria</taxon>
        <taxon>Bacillati</taxon>
        <taxon>Actinomycetota</taxon>
        <taxon>Actinomycetes</taxon>
        <taxon>Pseudonocardiales</taxon>
        <taxon>Pseudonocardiaceae</taxon>
        <taxon>Actinokineospora</taxon>
    </lineage>
</organism>
<dbReference type="PANTHER" id="PTHR35176:SF11">
    <property type="entry name" value="PYRIDOXAMINE 5'-PHOSPHATE OXIDASE FAMILY PROTEIN"/>
    <property type="match status" value="1"/>
</dbReference>
<evidence type="ECO:0000256" key="1">
    <source>
        <dbReference type="ARBA" id="ARBA00023002"/>
    </source>
</evidence>
<dbReference type="InterPro" id="IPR012349">
    <property type="entry name" value="Split_barrel_FMN-bd"/>
</dbReference>
<evidence type="ECO:0000259" key="2">
    <source>
        <dbReference type="Pfam" id="PF01243"/>
    </source>
</evidence>
<dbReference type="PANTHER" id="PTHR35176">
    <property type="entry name" value="HEME OXYGENASE HI_0854-RELATED"/>
    <property type="match status" value="1"/>
</dbReference>
<evidence type="ECO:0000313" key="4">
    <source>
        <dbReference type="Proteomes" id="UP001596512"/>
    </source>
</evidence>
<comment type="caution">
    <text evidence="3">The sequence shown here is derived from an EMBL/GenBank/DDBJ whole genome shotgun (WGS) entry which is preliminary data.</text>
</comment>
<keyword evidence="1" id="KW-0560">Oxidoreductase</keyword>
<reference evidence="4" key="1">
    <citation type="journal article" date="2019" name="Int. J. Syst. Evol. Microbiol.">
        <title>The Global Catalogue of Microorganisms (GCM) 10K type strain sequencing project: providing services to taxonomists for standard genome sequencing and annotation.</title>
        <authorList>
            <consortium name="The Broad Institute Genomics Platform"/>
            <consortium name="The Broad Institute Genome Sequencing Center for Infectious Disease"/>
            <person name="Wu L."/>
            <person name="Ma J."/>
        </authorList>
    </citation>
    <scope>NUCLEOTIDE SEQUENCE [LARGE SCALE GENOMIC DNA]</scope>
    <source>
        <strain evidence="4">JCM 17695</strain>
    </source>
</reference>
<dbReference type="InterPro" id="IPR011576">
    <property type="entry name" value="Pyridox_Oxase_N"/>
</dbReference>
<dbReference type="Proteomes" id="UP001596512">
    <property type="component" value="Unassembled WGS sequence"/>
</dbReference>
<gene>
    <name evidence="3" type="ORF">ACFQV2_27935</name>
</gene>
<dbReference type="EMBL" id="JBHTEY010000004">
    <property type="protein sequence ID" value="MFC7616719.1"/>
    <property type="molecule type" value="Genomic_DNA"/>
</dbReference>
<accession>A0ABW2TSJ5</accession>
<feature type="domain" description="Pyridoxamine 5'-phosphate oxidase N-terminal" evidence="2">
    <location>
        <begin position="10"/>
        <end position="98"/>
    </location>
</feature>
<evidence type="ECO:0000313" key="3">
    <source>
        <dbReference type="EMBL" id="MFC7616719.1"/>
    </source>
</evidence>
<dbReference type="SUPFAM" id="SSF50475">
    <property type="entry name" value="FMN-binding split barrel"/>
    <property type="match status" value="1"/>
</dbReference>
<dbReference type="NCBIfam" id="TIGR03666">
    <property type="entry name" value="Rv2061_F420"/>
    <property type="match status" value="1"/>
</dbReference>
<keyword evidence="4" id="KW-1185">Reference proteome</keyword>
<dbReference type="Pfam" id="PF01243">
    <property type="entry name" value="PNPOx_N"/>
    <property type="match status" value="1"/>
</dbReference>